<dbReference type="GO" id="GO:0003677">
    <property type="term" value="F:DNA binding"/>
    <property type="evidence" value="ECO:0007669"/>
    <property type="project" value="InterPro"/>
</dbReference>
<dbReference type="EMBL" id="BHXQ01000001">
    <property type="protein sequence ID" value="GCC50350.1"/>
    <property type="molecule type" value="Genomic_DNA"/>
</dbReference>
<evidence type="ECO:0000313" key="3">
    <source>
        <dbReference type="EMBL" id="GCC50350.1"/>
    </source>
</evidence>
<dbReference type="GO" id="GO:0015074">
    <property type="term" value="P:DNA integration"/>
    <property type="evidence" value="ECO:0007669"/>
    <property type="project" value="InterPro"/>
</dbReference>
<dbReference type="Gene3D" id="1.10.443.10">
    <property type="entry name" value="Intergrase catalytic core"/>
    <property type="match status" value="1"/>
</dbReference>
<sequence>MKAISVRNSQVGVQLPKASQLLVDYEYWLKKYYGVTGAYLTNAKTFLRGYRQGGNVLSQLDDYSTAKAPTLRSILKRFGSFLEEKQVTLILNDLNESKLPISNVFVKLYLLSAQDRLRSKSSLSTYATILNGYFKSIKDDPSRINKRTAAKYILDPRLSDYTKSLYKAAIKSFCEWVMEMLNSSSDYLSKEQKTIKRGLKIISQQSIKEVIGIRVSIPRAVSSRYHKDSLTEAQRARLLKSIKIARDRSIIALMAWNGLRTIEVLRLTVSDIKLTEGKLVVWGKGRSEQSKESIKLSSIAKKEIKSYLVKNKIKRGLLFPSIKRVELDDLVTGYLNKLRIKGKFTSHSLRHTAGQIMYDKKIPLELIQKTLRHADMRTTMIYAQKAIDRNYFKRLKRF</sequence>
<dbReference type="SUPFAM" id="SSF56349">
    <property type="entry name" value="DNA breaking-rejoining enzymes"/>
    <property type="match status" value="1"/>
</dbReference>
<dbReference type="InterPro" id="IPR013762">
    <property type="entry name" value="Integrase-like_cat_sf"/>
</dbReference>
<dbReference type="Proteomes" id="UP000288227">
    <property type="component" value="Unassembled WGS sequence"/>
</dbReference>
<dbReference type="InterPro" id="IPR011010">
    <property type="entry name" value="DNA_brk_join_enz"/>
</dbReference>
<evidence type="ECO:0000259" key="2">
    <source>
        <dbReference type="PROSITE" id="PS51898"/>
    </source>
</evidence>
<comment type="caution">
    <text evidence="3">The sequence shown here is derived from an EMBL/GenBank/DDBJ whole genome shotgun (WGS) entry which is preliminary data.</text>
</comment>
<organism evidence="3 4">
    <name type="scientific">Chryseotalea sanaruensis</name>
    <dbReference type="NCBI Taxonomy" id="2482724"/>
    <lineage>
        <taxon>Bacteria</taxon>
        <taxon>Pseudomonadati</taxon>
        <taxon>Bacteroidota</taxon>
        <taxon>Cytophagia</taxon>
        <taxon>Cytophagales</taxon>
        <taxon>Chryseotaleaceae</taxon>
        <taxon>Chryseotalea</taxon>
    </lineage>
</organism>
<feature type="domain" description="Tyr recombinase" evidence="2">
    <location>
        <begin position="225"/>
        <end position="397"/>
    </location>
</feature>
<keyword evidence="4" id="KW-1185">Reference proteome</keyword>
<dbReference type="PROSITE" id="PS51898">
    <property type="entry name" value="TYR_RECOMBINASE"/>
    <property type="match status" value="1"/>
</dbReference>
<keyword evidence="1" id="KW-0233">DNA recombination</keyword>
<dbReference type="InterPro" id="IPR002104">
    <property type="entry name" value="Integrase_catalytic"/>
</dbReference>
<proteinExistence type="predicted"/>
<evidence type="ECO:0000256" key="1">
    <source>
        <dbReference type="ARBA" id="ARBA00023172"/>
    </source>
</evidence>
<reference evidence="3 4" key="1">
    <citation type="submission" date="2018-11" db="EMBL/GenBank/DDBJ databases">
        <title>Chryseotalea sanarue gen. nov., sp., nov., a member of the family Cytophagaceae, isolated from a brackish lake in Hamamatsu Japan.</title>
        <authorList>
            <person name="Maejima Y."/>
            <person name="Iino T."/>
            <person name="Muraguchi Y."/>
            <person name="Fukuda K."/>
            <person name="Ohkuma M."/>
            <person name="Moriuchi R."/>
            <person name="Dohra H."/>
            <person name="Kimbara K."/>
            <person name="Shintani M."/>
        </authorList>
    </citation>
    <scope>NUCLEOTIDE SEQUENCE [LARGE SCALE GENOMIC DNA]</scope>
    <source>
        <strain evidence="3 4">Ys</strain>
    </source>
</reference>
<dbReference type="Pfam" id="PF00589">
    <property type="entry name" value="Phage_integrase"/>
    <property type="match status" value="1"/>
</dbReference>
<name>A0A401U682_9BACT</name>
<dbReference type="AlphaFoldDB" id="A0A401U682"/>
<protein>
    <submittedName>
        <fullName evidence="3">Integrase</fullName>
    </submittedName>
</protein>
<dbReference type="InterPro" id="IPR050090">
    <property type="entry name" value="Tyrosine_recombinase_XerCD"/>
</dbReference>
<dbReference type="RefSeq" id="WP_127120992.1">
    <property type="nucleotide sequence ID" value="NZ_BHXQ01000001.1"/>
</dbReference>
<gene>
    <name evidence="3" type="ORF">SanaruYs_05650</name>
</gene>
<dbReference type="OrthoDB" id="918094at2"/>
<dbReference type="PANTHER" id="PTHR30349:SF64">
    <property type="entry name" value="PROPHAGE INTEGRASE INTD-RELATED"/>
    <property type="match status" value="1"/>
</dbReference>
<dbReference type="GO" id="GO:0006310">
    <property type="term" value="P:DNA recombination"/>
    <property type="evidence" value="ECO:0007669"/>
    <property type="project" value="UniProtKB-KW"/>
</dbReference>
<evidence type="ECO:0000313" key="4">
    <source>
        <dbReference type="Proteomes" id="UP000288227"/>
    </source>
</evidence>
<accession>A0A401U682</accession>
<dbReference type="PANTHER" id="PTHR30349">
    <property type="entry name" value="PHAGE INTEGRASE-RELATED"/>
    <property type="match status" value="1"/>
</dbReference>